<dbReference type="InterPro" id="IPR050905">
    <property type="entry name" value="Plant_NBS-LRR"/>
</dbReference>
<dbReference type="InterPro" id="IPR027417">
    <property type="entry name" value="P-loop_NTPase"/>
</dbReference>
<dbReference type="PANTHER" id="PTHR33463">
    <property type="entry name" value="NB-ARC DOMAIN-CONTAINING PROTEIN-RELATED"/>
    <property type="match status" value="1"/>
</dbReference>
<protein>
    <submittedName>
        <fullName evidence="3">Putative disease resistance protein</fullName>
    </submittedName>
</protein>
<keyword evidence="4" id="KW-1185">Reference proteome</keyword>
<evidence type="ECO:0000313" key="4">
    <source>
        <dbReference type="Proteomes" id="UP000634136"/>
    </source>
</evidence>
<dbReference type="GO" id="GO:0043531">
    <property type="term" value="F:ADP binding"/>
    <property type="evidence" value="ECO:0007669"/>
    <property type="project" value="InterPro"/>
</dbReference>
<name>A0A835CIH3_9FABA</name>
<gene>
    <name evidence="3" type="ORF">G2W53_002675</name>
</gene>
<evidence type="ECO:0000256" key="1">
    <source>
        <dbReference type="ARBA" id="ARBA00022821"/>
    </source>
</evidence>
<keyword evidence="1" id="KW-0611">Plant defense</keyword>
<dbReference type="Gene3D" id="3.40.50.300">
    <property type="entry name" value="P-loop containing nucleotide triphosphate hydrolases"/>
    <property type="match status" value="1"/>
</dbReference>
<feature type="domain" description="NB-ARC" evidence="2">
    <location>
        <begin position="50"/>
        <end position="166"/>
    </location>
</feature>
<dbReference type="PANTHER" id="PTHR33463:SF209">
    <property type="entry name" value="DISEASE RESISTANCE PROTEIN RPS2-LIKE"/>
    <property type="match status" value="1"/>
</dbReference>
<dbReference type="Pfam" id="PF00931">
    <property type="entry name" value="NB-ARC"/>
    <property type="match status" value="1"/>
</dbReference>
<proteinExistence type="predicted"/>
<sequence length="168" mass="19375">MAFIAREISAYPITLWHHLRHNYLSPPTKGKIRKTIHMSCSSNDGETKELLEKVCRRVERDNLFDLVLIVTISKKPDIKKIQNDIAGQLGIRFKEKSRSKRALEVLHRIKNVHQILVILCDVHEGLDLGKLGIPIFGANHHKGCKLLLTSKTEELLSKHMHTQKNFRF</sequence>
<dbReference type="SUPFAM" id="SSF52540">
    <property type="entry name" value="P-loop containing nucleoside triphosphate hydrolases"/>
    <property type="match status" value="1"/>
</dbReference>
<dbReference type="OrthoDB" id="1431320at2759"/>
<reference evidence="3" key="1">
    <citation type="submission" date="2020-09" db="EMBL/GenBank/DDBJ databases">
        <title>Genome-Enabled Discovery of Anthraquinone Biosynthesis in Senna tora.</title>
        <authorList>
            <person name="Kang S.-H."/>
            <person name="Pandey R.P."/>
            <person name="Lee C.-M."/>
            <person name="Sim J.-S."/>
            <person name="Jeong J.-T."/>
            <person name="Choi B.-S."/>
            <person name="Jung M."/>
            <person name="Ginzburg D."/>
            <person name="Zhao K."/>
            <person name="Won S.Y."/>
            <person name="Oh T.-J."/>
            <person name="Yu Y."/>
            <person name="Kim N.-H."/>
            <person name="Lee O.R."/>
            <person name="Lee T.-H."/>
            <person name="Bashyal P."/>
            <person name="Kim T.-S."/>
            <person name="Lee W.-H."/>
            <person name="Kawkins C."/>
            <person name="Kim C.-K."/>
            <person name="Kim J.S."/>
            <person name="Ahn B.O."/>
            <person name="Rhee S.Y."/>
            <person name="Sohng J.K."/>
        </authorList>
    </citation>
    <scope>NUCLEOTIDE SEQUENCE</scope>
    <source>
        <tissue evidence="3">Leaf</tissue>
    </source>
</reference>
<dbReference type="AlphaFoldDB" id="A0A835CIH3"/>
<dbReference type="InterPro" id="IPR002182">
    <property type="entry name" value="NB-ARC"/>
</dbReference>
<comment type="caution">
    <text evidence="3">The sequence shown here is derived from an EMBL/GenBank/DDBJ whole genome shotgun (WGS) entry which is preliminary data.</text>
</comment>
<dbReference type="EMBL" id="JAAIUW010000002">
    <property type="protein sequence ID" value="KAF7840377.1"/>
    <property type="molecule type" value="Genomic_DNA"/>
</dbReference>
<accession>A0A835CIH3</accession>
<dbReference type="Proteomes" id="UP000634136">
    <property type="component" value="Unassembled WGS sequence"/>
</dbReference>
<evidence type="ECO:0000313" key="3">
    <source>
        <dbReference type="EMBL" id="KAF7840377.1"/>
    </source>
</evidence>
<organism evidence="3 4">
    <name type="scientific">Senna tora</name>
    <dbReference type="NCBI Taxonomy" id="362788"/>
    <lineage>
        <taxon>Eukaryota</taxon>
        <taxon>Viridiplantae</taxon>
        <taxon>Streptophyta</taxon>
        <taxon>Embryophyta</taxon>
        <taxon>Tracheophyta</taxon>
        <taxon>Spermatophyta</taxon>
        <taxon>Magnoliopsida</taxon>
        <taxon>eudicotyledons</taxon>
        <taxon>Gunneridae</taxon>
        <taxon>Pentapetalae</taxon>
        <taxon>rosids</taxon>
        <taxon>fabids</taxon>
        <taxon>Fabales</taxon>
        <taxon>Fabaceae</taxon>
        <taxon>Caesalpinioideae</taxon>
        <taxon>Cassia clade</taxon>
        <taxon>Senna</taxon>
    </lineage>
</organism>
<evidence type="ECO:0000259" key="2">
    <source>
        <dbReference type="Pfam" id="PF00931"/>
    </source>
</evidence>